<dbReference type="InterPro" id="IPR025101">
    <property type="entry name" value="DUF4012"/>
</dbReference>
<dbReference type="Pfam" id="PF13196">
    <property type="entry name" value="DUF4012"/>
    <property type="match status" value="1"/>
</dbReference>
<evidence type="ECO:0000313" key="1">
    <source>
        <dbReference type="EMBL" id="KAA9087069.1"/>
    </source>
</evidence>
<reference evidence="2" key="1">
    <citation type="submission" date="2019-09" db="EMBL/GenBank/DDBJ databases">
        <title>Mumia zhuanghuii sp. nov. isolated from the intestinal contents of plateau pika (Ochotona curzoniae) in the Qinghai-Tibet plateau of China.</title>
        <authorList>
            <person name="Tian Z."/>
        </authorList>
    </citation>
    <scope>NUCLEOTIDE SEQUENCE [LARGE SCALE GENOMIC DNA]</scope>
    <source>
        <strain evidence="2">DSM 25564</strain>
    </source>
</reference>
<dbReference type="Proteomes" id="UP000327039">
    <property type="component" value="Unassembled WGS sequence"/>
</dbReference>
<keyword evidence="2" id="KW-1185">Reference proteome</keyword>
<organism evidence="1 2">
    <name type="scientific">Microbacterium radiodurans</name>
    <dbReference type="NCBI Taxonomy" id="661398"/>
    <lineage>
        <taxon>Bacteria</taxon>
        <taxon>Bacillati</taxon>
        <taxon>Actinomycetota</taxon>
        <taxon>Actinomycetes</taxon>
        <taxon>Micrococcales</taxon>
        <taxon>Microbacteriaceae</taxon>
        <taxon>Microbacterium</taxon>
    </lineage>
</organism>
<gene>
    <name evidence="1" type="ORF">F6B42_08910</name>
</gene>
<dbReference type="OrthoDB" id="3203519at2"/>
<dbReference type="RefSeq" id="WP_150419235.1">
    <property type="nucleotide sequence ID" value="NZ_VYRZ01000002.1"/>
</dbReference>
<protein>
    <submittedName>
        <fullName evidence="1">DUF4012 domain-containing protein</fullName>
    </submittedName>
</protein>
<name>A0A5J5IRL0_9MICO</name>
<proteinExistence type="predicted"/>
<accession>A0A5J5IRL0</accession>
<sequence length="574" mass="58391">MVLACAVVALVLVAVVAWLGVRGALAARELGALRASAAQVQRAAAERDLPALRQAVTEATAHAEAARSLTDDPVWRAAEVLPGIGPNAAAVRLAAASVAELGSGAQPLLASDLGSTLSGGLDLSTALTLLADAGPLLDDASASAGRAAATIDTIDTDALLGPVRDGVAQLDETVTPVASWLAGAADAAQWVPGMLGADGPRSVLVALQNSAELRSGGGLTGSFLLVTFDRGTVTLADQVDSGDFPVSREPVGEIPDTTRALYGDVVGTYVQNATMTADFSLSAQLLSAWWSRHSDRAPDAVVSIDPIVLRTLLAATGPVALEDGTSLTADSLIDTLLVKPYLDLSGPEQSVYQRGVTTAVVQRALGGPLDARALISGLGEALGAGRISIWSPDPAVQRHLDGSAVAGMRARQLAAGEDAFAVLLNDATTAKLDSWLRMDVGSTVSNCRGDDRDEVSVTVRLTNTAPAEAATYPPSMTGGYNPASPGDLVTDVAAVAPEGWFFGAVAQDGDSVPSRLVVDGGLPTSAARVTLSPGATSTLQFRFVAPDADPVEPTLVHTPLLSDVGSVASVGQCL</sequence>
<comment type="caution">
    <text evidence="1">The sequence shown here is derived from an EMBL/GenBank/DDBJ whole genome shotgun (WGS) entry which is preliminary data.</text>
</comment>
<evidence type="ECO:0000313" key="2">
    <source>
        <dbReference type="Proteomes" id="UP000327039"/>
    </source>
</evidence>
<dbReference type="EMBL" id="VYRZ01000002">
    <property type="protein sequence ID" value="KAA9087069.1"/>
    <property type="molecule type" value="Genomic_DNA"/>
</dbReference>
<dbReference type="AlphaFoldDB" id="A0A5J5IRL0"/>